<evidence type="ECO:0000256" key="1">
    <source>
        <dbReference type="SAM" id="Coils"/>
    </source>
</evidence>
<protein>
    <submittedName>
        <fullName evidence="2">Uncharacterized protein</fullName>
    </submittedName>
</protein>
<feature type="coiled-coil region" evidence="1">
    <location>
        <begin position="95"/>
        <end position="122"/>
    </location>
</feature>
<feature type="non-terminal residue" evidence="2">
    <location>
        <position position="1"/>
    </location>
</feature>
<keyword evidence="1" id="KW-0175">Coiled coil</keyword>
<dbReference type="EMBL" id="CAJOBB010020878">
    <property type="protein sequence ID" value="CAF4371298.1"/>
    <property type="molecule type" value="Genomic_DNA"/>
</dbReference>
<evidence type="ECO:0000313" key="3">
    <source>
        <dbReference type="Proteomes" id="UP000663868"/>
    </source>
</evidence>
<comment type="caution">
    <text evidence="2">The sequence shown here is derived from an EMBL/GenBank/DDBJ whole genome shotgun (WGS) entry which is preliminary data.</text>
</comment>
<accession>A0A820ME90</accession>
<dbReference type="Proteomes" id="UP000663868">
    <property type="component" value="Unassembled WGS sequence"/>
</dbReference>
<gene>
    <name evidence="2" type="ORF">KXQ929_LOCUS49375</name>
</gene>
<name>A0A820ME90_9BILA</name>
<organism evidence="2 3">
    <name type="scientific">Adineta steineri</name>
    <dbReference type="NCBI Taxonomy" id="433720"/>
    <lineage>
        <taxon>Eukaryota</taxon>
        <taxon>Metazoa</taxon>
        <taxon>Spiralia</taxon>
        <taxon>Gnathifera</taxon>
        <taxon>Rotifera</taxon>
        <taxon>Eurotatoria</taxon>
        <taxon>Bdelloidea</taxon>
        <taxon>Adinetida</taxon>
        <taxon>Adinetidae</taxon>
        <taxon>Adineta</taxon>
    </lineage>
</organism>
<dbReference type="AlphaFoldDB" id="A0A820ME90"/>
<reference evidence="2" key="1">
    <citation type="submission" date="2021-02" db="EMBL/GenBank/DDBJ databases">
        <authorList>
            <person name="Nowell W R."/>
        </authorList>
    </citation>
    <scope>NUCLEOTIDE SEQUENCE</scope>
</reference>
<feature type="non-terminal residue" evidence="2">
    <location>
        <position position="123"/>
    </location>
</feature>
<proteinExistence type="predicted"/>
<evidence type="ECO:0000313" key="2">
    <source>
        <dbReference type="EMBL" id="CAF4371298.1"/>
    </source>
</evidence>
<sequence>AKTEHLRFDYENVNDDNVHCRRQISYYQLLKSSILDEITRQRDINQRTQLEVDNLKMQKQITVQAYEADKQAVEIHNDNIVYDLTTNFRLDSNGKNVLTEMLNEIREEYKVKNNEMRDELHRK</sequence>